<evidence type="ECO:0000313" key="1">
    <source>
        <dbReference type="EMBL" id="KAH9640352.1"/>
    </source>
</evidence>
<protein>
    <submittedName>
        <fullName evidence="1">Uncharacterized protein</fullName>
    </submittedName>
</protein>
<comment type="caution">
    <text evidence="1">The sequence shown here is derived from an EMBL/GenBank/DDBJ whole genome shotgun (WGS) entry which is preliminary data.</text>
</comment>
<dbReference type="Proteomes" id="UP000814243">
    <property type="component" value="Unassembled WGS sequence"/>
</dbReference>
<name>A0A922SJ38_SPOEX</name>
<gene>
    <name evidence="1" type="ORF">HF086_001704</name>
</gene>
<accession>A0A922SJ38</accession>
<dbReference type="EMBL" id="JACEFF010000286">
    <property type="protein sequence ID" value="KAH9640352.1"/>
    <property type="molecule type" value="Genomic_DNA"/>
</dbReference>
<evidence type="ECO:0000313" key="2">
    <source>
        <dbReference type="Proteomes" id="UP000814243"/>
    </source>
</evidence>
<reference evidence="1" key="1">
    <citation type="journal article" date="2021" name="G3 (Bethesda)">
        <title>Genome and transcriptome analysis of the beet armyworm Spodoptera exigua reveals targets for pest control. .</title>
        <authorList>
            <person name="Simon S."/>
            <person name="Breeschoten T."/>
            <person name="Jansen H.J."/>
            <person name="Dirks R.P."/>
            <person name="Schranz M.E."/>
            <person name="Ros V.I.D."/>
        </authorList>
    </citation>
    <scope>NUCLEOTIDE SEQUENCE</scope>
    <source>
        <strain evidence="1">TB_SE_WUR_2020</strain>
    </source>
</reference>
<organism evidence="1 2">
    <name type="scientific">Spodoptera exigua</name>
    <name type="common">Beet armyworm</name>
    <name type="synonym">Noctua fulgens</name>
    <dbReference type="NCBI Taxonomy" id="7107"/>
    <lineage>
        <taxon>Eukaryota</taxon>
        <taxon>Metazoa</taxon>
        <taxon>Ecdysozoa</taxon>
        <taxon>Arthropoda</taxon>
        <taxon>Hexapoda</taxon>
        <taxon>Insecta</taxon>
        <taxon>Pterygota</taxon>
        <taxon>Neoptera</taxon>
        <taxon>Endopterygota</taxon>
        <taxon>Lepidoptera</taxon>
        <taxon>Glossata</taxon>
        <taxon>Ditrysia</taxon>
        <taxon>Noctuoidea</taxon>
        <taxon>Noctuidae</taxon>
        <taxon>Amphipyrinae</taxon>
        <taxon>Spodoptera</taxon>
    </lineage>
</organism>
<proteinExistence type="predicted"/>
<dbReference type="AlphaFoldDB" id="A0A922SJ38"/>
<sequence length="283" mass="29694">MIFLIHYRSVMSRRGSGSGGASGGAAGGGGAVGAWCVDEKVLPRRFARALLHAAYTDSVSIAGARLGARGARGAWTRKCCRAGSRAHYCTLPILIVRVLRGRGWGRGGRVCEYCGGAAGGAGGAWCVDEKVLPRRFARALLHAAYTDSESIAGRGWGAGARGAWTRKCCRAGSRAHYCTLPILICEYCGGAAGGAGGAWCVDEKVLPRRFARALLHAAYTDSVSIAGARLGARGARGAWTRKCCRAGSRAHYCTLPILIVILCLSTGGPVPHRAQFQLPILHE</sequence>